<proteinExistence type="predicted"/>
<keyword evidence="2" id="KW-1185">Reference proteome</keyword>
<gene>
    <name evidence="1" type="ORF">KIPB_009208</name>
</gene>
<organism evidence="1 2">
    <name type="scientific">Kipferlia bialata</name>
    <dbReference type="NCBI Taxonomy" id="797122"/>
    <lineage>
        <taxon>Eukaryota</taxon>
        <taxon>Metamonada</taxon>
        <taxon>Carpediemonas-like organisms</taxon>
        <taxon>Kipferlia</taxon>
    </lineage>
</organism>
<protein>
    <submittedName>
        <fullName evidence="1">Uncharacterized protein</fullName>
    </submittedName>
</protein>
<reference evidence="1 2" key="1">
    <citation type="journal article" date="2018" name="PLoS ONE">
        <title>The draft genome of Kipferlia bialata reveals reductive genome evolution in fornicate parasites.</title>
        <authorList>
            <person name="Tanifuji G."/>
            <person name="Takabayashi S."/>
            <person name="Kume K."/>
            <person name="Takagi M."/>
            <person name="Nakayama T."/>
            <person name="Kamikawa R."/>
            <person name="Inagaki Y."/>
            <person name="Hashimoto T."/>
        </authorList>
    </citation>
    <scope>NUCLEOTIDE SEQUENCE [LARGE SCALE GENOMIC DNA]</scope>
    <source>
        <strain evidence="1">NY0173</strain>
    </source>
</reference>
<name>A0A9K3D1Y1_9EUKA</name>
<dbReference type="Proteomes" id="UP000265618">
    <property type="component" value="Unassembled WGS sequence"/>
</dbReference>
<dbReference type="EMBL" id="BDIP01003058">
    <property type="protein sequence ID" value="GIQ87211.1"/>
    <property type="molecule type" value="Genomic_DNA"/>
</dbReference>
<feature type="non-terminal residue" evidence="1">
    <location>
        <position position="1"/>
    </location>
</feature>
<accession>A0A9K3D1Y1</accession>
<evidence type="ECO:0000313" key="1">
    <source>
        <dbReference type="EMBL" id="GIQ87211.1"/>
    </source>
</evidence>
<dbReference type="AlphaFoldDB" id="A0A9K3D1Y1"/>
<evidence type="ECO:0000313" key="2">
    <source>
        <dbReference type="Proteomes" id="UP000265618"/>
    </source>
</evidence>
<sequence>MTPAGDLLAGLGENPNPKSLRDYSATIAAEGKAGSTSAVVTLLTLSPDLAPIVELAGKHGIAQVAAILLLNACVLYSPQSVDSQMNMMKGLNLQAFTQKRQDFRNKPIRTLFRAITSLLTSVVRRYPALALSVLMAFPLQ</sequence>
<comment type="caution">
    <text evidence="1">The sequence shown here is derived from an EMBL/GenBank/DDBJ whole genome shotgun (WGS) entry which is preliminary data.</text>
</comment>